<sequence>MGALYPDDLSPSNGLNPLSFAQKENFLRTFRLKNIRRCSKTAVLKT</sequence>
<dbReference type="Proteomes" id="UP000006873">
    <property type="component" value="Chromosome"/>
</dbReference>
<protein>
    <submittedName>
        <fullName evidence="1">Uncharacterized protein</fullName>
    </submittedName>
</protein>
<proteinExistence type="predicted"/>
<reference key="1">
    <citation type="submission" date="2010-09" db="EMBL/GenBank/DDBJ databases">
        <authorList>
            <person name="Roh H."/>
            <person name="Ko H.-J."/>
            <person name="Kim D."/>
            <person name="Choi D.G."/>
            <person name="Park S."/>
            <person name="Kim S."/>
            <person name="Kim K.H."/>
            <person name="Chang I.S."/>
            <person name="Choi I.-G."/>
        </authorList>
    </citation>
    <scope>NUCLEOTIDE SEQUENCE</scope>
    <source>
        <strain>KIST612</strain>
    </source>
</reference>
<gene>
    <name evidence="1" type="ordered locus">ELI_3436</name>
</gene>
<dbReference type="AlphaFoldDB" id="E3GFR1"/>
<organism evidence="1 2">
    <name type="scientific">Eubacterium callanderi</name>
    <dbReference type="NCBI Taxonomy" id="53442"/>
    <lineage>
        <taxon>Bacteria</taxon>
        <taxon>Bacillati</taxon>
        <taxon>Bacillota</taxon>
        <taxon>Clostridia</taxon>
        <taxon>Eubacteriales</taxon>
        <taxon>Eubacteriaceae</taxon>
        <taxon>Eubacterium</taxon>
    </lineage>
</organism>
<dbReference type="HOGENOM" id="CLU_3183818_0_0_9"/>
<dbReference type="KEGG" id="elm:ELI_3436"/>
<reference evidence="1 2" key="2">
    <citation type="journal article" date="2011" name="J. Bacteriol.">
        <title>Complete genome sequence of a carbon monoxide-utilizing acetogen, Eubacterium limosum KIST612.</title>
        <authorList>
            <person name="Roh H."/>
            <person name="Ko H.J."/>
            <person name="Kim D."/>
            <person name="Choi D.G."/>
            <person name="Park S."/>
            <person name="Kim S."/>
            <person name="Chang I.S."/>
            <person name="Choi I.G."/>
        </authorList>
    </citation>
    <scope>NUCLEOTIDE SEQUENCE [LARGE SCALE GENOMIC DNA]</scope>
    <source>
        <strain evidence="1 2">KIST612</strain>
    </source>
</reference>
<accession>E3GFR1</accession>
<evidence type="ECO:0000313" key="2">
    <source>
        <dbReference type="Proteomes" id="UP000006873"/>
    </source>
</evidence>
<evidence type="ECO:0000313" key="1">
    <source>
        <dbReference type="EMBL" id="ADO38395.1"/>
    </source>
</evidence>
<dbReference type="EMBL" id="CP002273">
    <property type="protein sequence ID" value="ADO38395.1"/>
    <property type="molecule type" value="Genomic_DNA"/>
</dbReference>
<keyword evidence="2" id="KW-1185">Reference proteome</keyword>
<name>E3GFR1_9FIRM</name>